<gene>
    <name evidence="8" type="ORF">ACFQMJ_10125</name>
</gene>
<comment type="similarity">
    <text evidence="1">Belongs to the HicA mRNA interferase family.</text>
</comment>
<dbReference type="InterPro" id="IPR012933">
    <property type="entry name" value="HicA_mRNA_interferase"/>
</dbReference>
<evidence type="ECO:0000256" key="1">
    <source>
        <dbReference type="ARBA" id="ARBA00006620"/>
    </source>
</evidence>
<evidence type="ECO:0000256" key="5">
    <source>
        <dbReference type="ARBA" id="ARBA00022801"/>
    </source>
</evidence>
<comment type="caution">
    <text evidence="8">The sequence shown here is derived from an EMBL/GenBank/DDBJ whole genome shotgun (WGS) entry which is preliminary data.</text>
</comment>
<evidence type="ECO:0000256" key="4">
    <source>
        <dbReference type="ARBA" id="ARBA00022759"/>
    </source>
</evidence>
<protein>
    <submittedName>
        <fullName evidence="8">Type II toxin-antitoxin system HicA family toxin</fullName>
    </submittedName>
</protein>
<sequence>MRSYSSREVIKMLKDAGWYWVKTVGDHWQFKHPVIKAKVTVVHPVKDVAVHILKDIEKKSGLKF</sequence>
<evidence type="ECO:0000256" key="3">
    <source>
        <dbReference type="ARBA" id="ARBA00022722"/>
    </source>
</evidence>
<accession>A0ABW2F9X3</accession>
<dbReference type="RefSeq" id="WP_378052707.1">
    <property type="nucleotide sequence ID" value="NZ_JBHMDN010000055.1"/>
</dbReference>
<evidence type="ECO:0000256" key="7">
    <source>
        <dbReference type="ARBA" id="ARBA00023016"/>
    </source>
</evidence>
<keyword evidence="2" id="KW-1277">Toxin-antitoxin system</keyword>
<reference evidence="9" key="1">
    <citation type="journal article" date="2019" name="Int. J. Syst. Evol. Microbiol.">
        <title>The Global Catalogue of Microorganisms (GCM) 10K type strain sequencing project: providing services to taxonomists for standard genome sequencing and annotation.</title>
        <authorList>
            <consortium name="The Broad Institute Genomics Platform"/>
            <consortium name="The Broad Institute Genome Sequencing Center for Infectious Disease"/>
            <person name="Wu L."/>
            <person name="Ma J."/>
        </authorList>
    </citation>
    <scope>NUCLEOTIDE SEQUENCE [LARGE SCALE GENOMIC DNA]</scope>
    <source>
        <strain evidence="9">KCTC 12907</strain>
    </source>
</reference>
<evidence type="ECO:0000256" key="6">
    <source>
        <dbReference type="ARBA" id="ARBA00022884"/>
    </source>
</evidence>
<name>A0ABW2F9X3_9BACL</name>
<evidence type="ECO:0000256" key="2">
    <source>
        <dbReference type="ARBA" id="ARBA00022649"/>
    </source>
</evidence>
<evidence type="ECO:0000313" key="8">
    <source>
        <dbReference type="EMBL" id="MFC7148884.1"/>
    </source>
</evidence>
<keyword evidence="4" id="KW-0255">Endonuclease</keyword>
<keyword evidence="6" id="KW-0694">RNA-binding</keyword>
<keyword evidence="9" id="KW-1185">Reference proteome</keyword>
<dbReference type="InterPro" id="IPR038570">
    <property type="entry name" value="HicA_sf"/>
</dbReference>
<keyword evidence="5" id="KW-0378">Hydrolase</keyword>
<keyword evidence="3" id="KW-0540">Nuclease</keyword>
<dbReference type="Gene3D" id="3.30.920.30">
    <property type="entry name" value="Hypothetical protein"/>
    <property type="match status" value="1"/>
</dbReference>
<keyword evidence="7" id="KW-0346">Stress response</keyword>
<evidence type="ECO:0000313" key="9">
    <source>
        <dbReference type="Proteomes" id="UP001596378"/>
    </source>
</evidence>
<dbReference type="EMBL" id="JBHTAI010000005">
    <property type="protein sequence ID" value="MFC7148884.1"/>
    <property type="molecule type" value="Genomic_DNA"/>
</dbReference>
<organism evidence="8 9">
    <name type="scientific">Cohnella cellulosilytica</name>
    <dbReference type="NCBI Taxonomy" id="986710"/>
    <lineage>
        <taxon>Bacteria</taxon>
        <taxon>Bacillati</taxon>
        <taxon>Bacillota</taxon>
        <taxon>Bacilli</taxon>
        <taxon>Bacillales</taxon>
        <taxon>Paenibacillaceae</taxon>
        <taxon>Cohnella</taxon>
    </lineage>
</organism>
<proteinExistence type="inferred from homology"/>
<dbReference type="Pfam" id="PF07927">
    <property type="entry name" value="HicA_toxin"/>
    <property type="match status" value="1"/>
</dbReference>
<dbReference type="Proteomes" id="UP001596378">
    <property type="component" value="Unassembled WGS sequence"/>
</dbReference>
<dbReference type="SUPFAM" id="SSF54786">
    <property type="entry name" value="YcfA/nrd intein domain"/>
    <property type="match status" value="1"/>
</dbReference>